<accession>J9EZ26</accession>
<dbReference type="WBParaSite" id="mrna-Wban_04974">
    <property type="protein sequence ID" value="mrna-Wban_04974"/>
    <property type="gene ID" value="Wban_04974"/>
</dbReference>
<evidence type="ECO:0000313" key="4">
    <source>
        <dbReference type="Proteomes" id="UP000004810"/>
    </source>
</evidence>
<reference evidence="6" key="5">
    <citation type="submission" date="2024-02" db="UniProtKB">
        <authorList>
            <consortium name="WormBaseParasite"/>
        </authorList>
    </citation>
    <scope>IDENTIFICATION</scope>
    <source>
        <strain evidence="6">pt0022</strain>
    </source>
</reference>
<sequence length="294" mass="33464">MTMERLGLVALLLNRCSQSLLCYDCYDTGPSNERCVKSKNCTGEACMLYEGEDMLLTTAFCLLNLPNHYRKRNKINDAKCWMERDGKGKHCICSQNFCNHLRDRRIPLQGNMPLINASLTEHNPLIDYDYTSENEADFTFDLVHLEDDANVIASDPSSKDLIPIEMENSEYKDVPESSLQKSLRPTLSLSSSPSSSSLSSLSPSSNNEYRQLLTNNYTTEQIPNQNFHFYAVNEEKKRKPPHDISIMNAIHPDQMLQQIEGNMTLPGIASSNSKISFIYFKIMLLLKLFSAFYV</sequence>
<reference evidence="4" key="1">
    <citation type="submission" date="2012-08" db="EMBL/GenBank/DDBJ databases">
        <title>The Genome Sequence of Wuchereria bancrofti.</title>
        <authorList>
            <person name="Nutman T.B."/>
            <person name="Fink D.L."/>
            <person name="Russ C."/>
            <person name="Young S."/>
            <person name="Zeng Q."/>
            <person name="Koehrsen M."/>
            <person name="Alvarado L."/>
            <person name="Berlin A."/>
            <person name="Chapman S.B."/>
            <person name="Chen Z."/>
            <person name="Freedman E."/>
            <person name="Gellesch M."/>
            <person name="Goldberg J."/>
            <person name="Griggs A."/>
            <person name="Gujja S."/>
            <person name="Heilman E.R."/>
            <person name="Heiman D."/>
            <person name="Hepburn T."/>
            <person name="Howarth C."/>
            <person name="Jen D."/>
            <person name="Larson L."/>
            <person name="Lewis B."/>
            <person name="Mehta T."/>
            <person name="Park D."/>
            <person name="Pearson M."/>
            <person name="Roberts A."/>
            <person name="Saif S."/>
            <person name="Shea T."/>
            <person name="Shenoy N."/>
            <person name="Sisk P."/>
            <person name="Stolte C."/>
            <person name="Sykes S."/>
            <person name="Walk T."/>
            <person name="White J."/>
            <person name="Yandava C."/>
            <person name="Haas B."/>
            <person name="Henn M.R."/>
            <person name="Nusbaum C."/>
            <person name="Birren B."/>
        </authorList>
    </citation>
    <scope>NUCLEOTIDE SEQUENCE [LARGE SCALE GENOMIC DNA]</scope>
    <source>
        <strain evidence="4">NA</strain>
    </source>
</reference>
<reference evidence="5" key="3">
    <citation type="submission" date="2015-03" db="EMBL/GenBank/DDBJ databases">
        <title>Wuchereria bancrofti Genome Sequencing Papua New Guinea Strain.</title>
        <authorList>
            <person name="Small S.T."/>
            <person name="Serre D."/>
            <person name="Zimmerman P.A."/>
        </authorList>
    </citation>
    <scope>NUCLEOTIDE SEQUENCE [LARGE SCALE GENOMIC DNA]</scope>
    <source>
        <strain evidence="5">pt0022</strain>
    </source>
</reference>
<evidence type="ECO:0000313" key="5">
    <source>
        <dbReference type="Proteomes" id="UP000093561"/>
    </source>
</evidence>
<dbReference type="Proteomes" id="UP000004810">
    <property type="component" value="Unassembled WGS sequence"/>
</dbReference>
<feature type="compositionally biased region" description="Low complexity" evidence="1">
    <location>
        <begin position="187"/>
        <end position="205"/>
    </location>
</feature>
<reference evidence="5" key="4">
    <citation type="journal article" date="2016" name="Mol. Ecol.">
        <title>Population genomics of the filarial nematode parasite Wuchereria bancrofti from mosquitoes.</title>
        <authorList>
            <person name="Small S.T."/>
            <person name="Reimer L.J."/>
            <person name="Tisch D.J."/>
            <person name="King C.L."/>
            <person name="Christensen B.M."/>
            <person name="Siba P.M."/>
            <person name="Kazura J.W."/>
            <person name="Serre D."/>
            <person name="Zimmerman P.A."/>
        </authorList>
    </citation>
    <scope>NUCLEOTIDE SEQUENCE</scope>
    <source>
        <strain evidence="5">pt0022</strain>
    </source>
</reference>
<evidence type="ECO:0000256" key="2">
    <source>
        <dbReference type="SAM" id="SignalP"/>
    </source>
</evidence>
<evidence type="ECO:0000313" key="6">
    <source>
        <dbReference type="WBParaSite" id="mrna-Wban_04974"/>
    </source>
</evidence>
<feature type="region of interest" description="Disordered" evidence="1">
    <location>
        <begin position="171"/>
        <end position="206"/>
    </location>
</feature>
<evidence type="ECO:0000313" key="3">
    <source>
        <dbReference type="EMBL" id="EJW87866.1"/>
    </source>
</evidence>
<evidence type="ECO:0000256" key="1">
    <source>
        <dbReference type="SAM" id="MobiDB-lite"/>
    </source>
</evidence>
<dbReference type="EMBL" id="ADBV01000268">
    <property type="protein sequence ID" value="EJW87866.1"/>
    <property type="molecule type" value="Genomic_DNA"/>
</dbReference>
<keyword evidence="2" id="KW-0732">Signal</keyword>
<feature type="signal peptide" evidence="2">
    <location>
        <begin position="1"/>
        <end position="22"/>
    </location>
</feature>
<name>J9EZ26_WUCBA</name>
<dbReference type="AlphaFoldDB" id="J9EZ26"/>
<dbReference type="Proteomes" id="UP000093561">
    <property type="component" value="Unassembled WGS sequence"/>
</dbReference>
<feature type="chain" id="PRO_5003823555" evidence="2">
    <location>
        <begin position="23"/>
        <end position="294"/>
    </location>
</feature>
<proteinExistence type="predicted"/>
<reference evidence="3" key="2">
    <citation type="submission" date="2012-08" db="EMBL/GenBank/DDBJ databases">
        <title>The Genome Sequence of Wuchereria bancrofti.</title>
        <authorList>
            <consortium name="The Broad Institute Genome Sequencing Platform"/>
            <consortium name="Broad Institute Genome Sequencing Center for Infectious Disease"/>
            <person name="Nutman T.B."/>
            <person name="Fink D.L."/>
            <person name="Russ C."/>
            <person name="Young S."/>
            <person name="Zeng Q."/>
            <person name="Koehrsen M."/>
            <person name="Alvarado L."/>
            <person name="Berlin A."/>
            <person name="Borenstein D."/>
            <person name="Chapman S.B."/>
            <person name="Chen Z."/>
            <person name="Engels R."/>
            <person name="Freedman E."/>
            <person name="Gellesch M."/>
            <person name="Goldberg J."/>
            <person name="Griggs A."/>
            <person name="Gujja S."/>
            <person name="Heilman E.R."/>
            <person name="Heiman D."/>
            <person name="Hepburn T."/>
            <person name="Howarth C."/>
            <person name="Jen D."/>
            <person name="Larson L."/>
            <person name="Lewis B."/>
            <person name="Mehta T."/>
            <person name="Park D."/>
            <person name="Pearson M."/>
            <person name="Richards J."/>
            <person name="Roberts A."/>
            <person name="Saif S."/>
            <person name="Shea T."/>
            <person name="Shenoy N."/>
            <person name="Sisk P."/>
            <person name="Stolte C."/>
            <person name="Sykes S."/>
            <person name="Walk T."/>
            <person name="White J."/>
            <person name="Yandava C."/>
            <person name="Haas B."/>
            <person name="Henn M.R."/>
            <person name="Nusbaum C."/>
            <person name="Birren B."/>
        </authorList>
    </citation>
    <scope>NUCLEOTIDE SEQUENCE</scope>
</reference>
<gene>
    <name evidence="3" type="ORF">WUBG_01228</name>
</gene>
<organism evidence="3 4">
    <name type="scientific">Wuchereria bancrofti</name>
    <dbReference type="NCBI Taxonomy" id="6293"/>
    <lineage>
        <taxon>Eukaryota</taxon>
        <taxon>Metazoa</taxon>
        <taxon>Ecdysozoa</taxon>
        <taxon>Nematoda</taxon>
        <taxon>Chromadorea</taxon>
        <taxon>Rhabditida</taxon>
        <taxon>Spirurina</taxon>
        <taxon>Spiruromorpha</taxon>
        <taxon>Filarioidea</taxon>
        <taxon>Onchocercidae</taxon>
        <taxon>Wuchereria</taxon>
    </lineage>
</organism>
<protein>
    <submittedName>
        <fullName evidence="3 6">Uncharacterized protein</fullName>
    </submittedName>
</protein>